<accession>A0A7R9J4I7</accession>
<keyword evidence="6" id="KW-0406">Ion transport</keyword>
<feature type="transmembrane region" description="Helical" evidence="9">
    <location>
        <begin position="209"/>
        <end position="226"/>
    </location>
</feature>
<dbReference type="GO" id="GO:0051453">
    <property type="term" value="P:regulation of intracellular pH"/>
    <property type="evidence" value="ECO:0007669"/>
    <property type="project" value="TreeGrafter"/>
</dbReference>
<dbReference type="GO" id="GO:0005886">
    <property type="term" value="C:plasma membrane"/>
    <property type="evidence" value="ECO:0007669"/>
    <property type="project" value="UniProtKB-SubCell"/>
</dbReference>
<dbReference type="InterPro" id="IPR018422">
    <property type="entry name" value="Cation/H_exchanger_CPA1"/>
</dbReference>
<protein>
    <submittedName>
        <fullName evidence="10">(California timema) hypothetical protein</fullName>
    </submittedName>
</protein>
<feature type="transmembrane region" description="Helical" evidence="9">
    <location>
        <begin position="12"/>
        <end position="32"/>
    </location>
</feature>
<dbReference type="AlphaFoldDB" id="A0A7R9J4I7"/>
<feature type="transmembrane region" description="Helical" evidence="9">
    <location>
        <begin position="372"/>
        <end position="391"/>
    </location>
</feature>
<dbReference type="InterPro" id="IPR027359">
    <property type="entry name" value="Volt_channel_dom_sf"/>
</dbReference>
<keyword evidence="2" id="KW-0813">Transport</keyword>
<evidence type="ECO:0000256" key="4">
    <source>
        <dbReference type="ARBA" id="ARBA00022692"/>
    </source>
</evidence>
<evidence type="ECO:0000313" key="10">
    <source>
        <dbReference type="EMBL" id="CAD7572331.1"/>
    </source>
</evidence>
<evidence type="ECO:0000256" key="5">
    <source>
        <dbReference type="ARBA" id="ARBA00022989"/>
    </source>
</evidence>
<feature type="region of interest" description="Disordered" evidence="8">
    <location>
        <begin position="1035"/>
        <end position="1147"/>
    </location>
</feature>
<keyword evidence="7 9" id="KW-0472">Membrane</keyword>
<keyword evidence="5 9" id="KW-1133">Transmembrane helix</keyword>
<evidence type="ECO:0000256" key="2">
    <source>
        <dbReference type="ARBA" id="ARBA00022448"/>
    </source>
</evidence>
<name>A0A7R9J4I7_TIMCA</name>
<gene>
    <name evidence="10" type="ORF">TCMB3V08_LOCUS4984</name>
</gene>
<keyword evidence="3" id="KW-1003">Cell membrane</keyword>
<evidence type="ECO:0000256" key="7">
    <source>
        <dbReference type="ARBA" id="ARBA00023136"/>
    </source>
</evidence>
<dbReference type="Gene3D" id="1.20.120.350">
    <property type="entry name" value="Voltage-gated potassium channels. Chain C"/>
    <property type="match status" value="1"/>
</dbReference>
<comment type="subcellular location">
    <subcellularLocation>
        <location evidence="1">Cell membrane</location>
        <topology evidence="1">Multi-pass membrane protein</topology>
    </subcellularLocation>
</comment>
<evidence type="ECO:0000256" key="9">
    <source>
        <dbReference type="SAM" id="Phobius"/>
    </source>
</evidence>
<feature type="compositionally biased region" description="Acidic residues" evidence="8">
    <location>
        <begin position="1138"/>
        <end position="1147"/>
    </location>
</feature>
<feature type="compositionally biased region" description="Basic and acidic residues" evidence="8">
    <location>
        <begin position="1058"/>
        <end position="1099"/>
    </location>
</feature>
<feature type="transmembrane region" description="Helical" evidence="9">
    <location>
        <begin position="247"/>
        <end position="265"/>
    </location>
</feature>
<dbReference type="EMBL" id="OE180959">
    <property type="protein sequence ID" value="CAD7572331.1"/>
    <property type="molecule type" value="Genomic_DNA"/>
</dbReference>
<feature type="transmembrane region" description="Helical" evidence="9">
    <location>
        <begin position="543"/>
        <end position="560"/>
    </location>
</feature>
<reference evidence="10" key="1">
    <citation type="submission" date="2020-11" db="EMBL/GenBank/DDBJ databases">
        <authorList>
            <person name="Tran Van P."/>
        </authorList>
    </citation>
    <scope>NUCLEOTIDE SEQUENCE</scope>
</reference>
<organism evidence="10">
    <name type="scientific">Timema californicum</name>
    <name type="common">California timema</name>
    <name type="synonym">Walking stick</name>
    <dbReference type="NCBI Taxonomy" id="61474"/>
    <lineage>
        <taxon>Eukaryota</taxon>
        <taxon>Metazoa</taxon>
        <taxon>Ecdysozoa</taxon>
        <taxon>Arthropoda</taxon>
        <taxon>Hexapoda</taxon>
        <taxon>Insecta</taxon>
        <taxon>Pterygota</taxon>
        <taxon>Neoptera</taxon>
        <taxon>Polyneoptera</taxon>
        <taxon>Phasmatodea</taxon>
        <taxon>Timematodea</taxon>
        <taxon>Timematoidea</taxon>
        <taxon>Timematidae</taxon>
        <taxon>Timema</taxon>
    </lineage>
</organism>
<dbReference type="GO" id="GO:0098719">
    <property type="term" value="P:sodium ion import across plasma membrane"/>
    <property type="evidence" value="ECO:0007669"/>
    <property type="project" value="TreeGrafter"/>
</dbReference>
<evidence type="ECO:0000256" key="6">
    <source>
        <dbReference type="ARBA" id="ARBA00023065"/>
    </source>
</evidence>
<dbReference type="PANTHER" id="PTHR10110">
    <property type="entry name" value="SODIUM/HYDROGEN EXCHANGER"/>
    <property type="match status" value="1"/>
</dbReference>
<proteinExistence type="predicted"/>
<dbReference type="GO" id="GO:0015385">
    <property type="term" value="F:sodium:proton antiporter activity"/>
    <property type="evidence" value="ECO:0007669"/>
    <property type="project" value="InterPro"/>
</dbReference>
<sequence>MYAFRFDWPWEVWFLFGTIASAIHPHYVITILQDLGTIGSCWVSYGFVHGIKPGCGSGAREGQLPVPLMLVYSVTDDLVGPMSIFEVGSSMRRCSAGSSSIFNLYIHVPSILLMTPSDHFVNCALYSLKCNVSPIPKLQLSERNPADVTFERTLHYPLFIYLNLTLTKYFDTPHWMQIDYLSLTFVCYSFRVVASMSKMSLLVPVVSNYFVRTSGVLAVAMIGIMVSAEKTSVNAEVERFLHDLWEILSYIANTLLFLGAGIIIVENAIGTSGVLAVAMIGIMVSAEKTSVNAEVERFLHDLWEILSYIANTLLFLGAGIIIVENAIGIIPPSDLVLVFITYIICNLTRFIMFGILSPILSRVEYGLKCNDAVIAIWGGLRGTLSLILAMMTMRTENFHIRGTQNEDDDEEEEEDDMYMGYRFTTCPDCQKDVLTEPTAREFKEMTKEARARVSYWRQFEHGMLSKEGVRVLVTAVDVAADKEEQVVDLEVLKNNWKAKGYLVFVRSKLIDMMSSTGQTYYRVPRQRWRHGCYAIAMHRCFDAFIYFAIILNSIPIILEIQVNPPSGTSLNITLKVLNNIFFLIYLVEFVIKASIPKIIAFIDTRIDLQLSQGYDTGKGFVTGEEEIAKILVHIVDNKRILDEMKLKVESNRLTVTKELGLMQRDRPWIAITVKTRQAIRSILNNLRDSVLELKDGGLLDAVEYPKLMEVVEDRLKYLRTHIKMVEPCPPQILLKEVPWVVGDEAVAEFLLNLQRYGALPNMDFFTSLRFDEKQEDYIVSGNVIGELGVLTGRPYDITMTCDSSVQAYKVSLEAIKDAMNLSSDVSQGLRARMWKAIAIRLAPVILMDVPTYQSWTQDKIKYHLERAFVPTLTQHRRFKVNELMEDLLLIEGQVKDYSNGMVYNAPTYIPRTVHQLMFPENNNMNNDLSVEVKLLIIPAKDVDELDIMENEENAMIISTSSSKCLQHLVQSRISSNASKLRKLRARNRKKNMFGFNAARPRYDAEGRRSIKPSMVSSSIFQTSNRVAPFESSSIFDSKEDSNKETVFTVKPDLGTSQDMREKEEFKRQRSDLFKVKENDNDGKENQEPPERKPSIKEEPEVPTIPPRNNQKNHPNLKIEKMPVSRPYILPPRVKMDDLTEEEEDSDG</sequence>
<dbReference type="GO" id="GO:0015386">
    <property type="term" value="F:potassium:proton antiporter activity"/>
    <property type="evidence" value="ECO:0007669"/>
    <property type="project" value="TreeGrafter"/>
</dbReference>
<dbReference type="PANTHER" id="PTHR10110:SF86">
    <property type="entry name" value="SODIUM_HYDROGEN EXCHANGER 7"/>
    <property type="match status" value="1"/>
</dbReference>
<feature type="transmembrane region" description="Helical" evidence="9">
    <location>
        <begin position="335"/>
        <end position="360"/>
    </location>
</feature>
<feature type="transmembrane region" description="Helical" evidence="9">
    <location>
        <begin position="305"/>
        <end position="323"/>
    </location>
</feature>
<evidence type="ECO:0000256" key="8">
    <source>
        <dbReference type="SAM" id="MobiDB-lite"/>
    </source>
</evidence>
<evidence type="ECO:0000256" key="1">
    <source>
        <dbReference type="ARBA" id="ARBA00004651"/>
    </source>
</evidence>
<evidence type="ECO:0000256" key="3">
    <source>
        <dbReference type="ARBA" id="ARBA00022475"/>
    </source>
</evidence>
<keyword evidence="4 9" id="KW-0812">Transmembrane</keyword>